<dbReference type="EMBL" id="VSSQ01000070">
    <property type="protein sequence ID" value="MPL73135.1"/>
    <property type="molecule type" value="Genomic_DNA"/>
</dbReference>
<accession>A0A644U1K7</accession>
<evidence type="ECO:0000313" key="2">
    <source>
        <dbReference type="EMBL" id="MPL73135.1"/>
    </source>
</evidence>
<comment type="caution">
    <text evidence="2">The sequence shown here is derived from an EMBL/GenBank/DDBJ whole genome shotgun (WGS) entry which is preliminary data.</text>
</comment>
<organism evidence="2">
    <name type="scientific">bioreactor metagenome</name>
    <dbReference type="NCBI Taxonomy" id="1076179"/>
    <lineage>
        <taxon>unclassified sequences</taxon>
        <taxon>metagenomes</taxon>
        <taxon>ecological metagenomes</taxon>
    </lineage>
</organism>
<feature type="compositionally biased region" description="Basic and acidic residues" evidence="1">
    <location>
        <begin position="449"/>
        <end position="459"/>
    </location>
</feature>
<evidence type="ECO:0000256" key="1">
    <source>
        <dbReference type="SAM" id="MobiDB-lite"/>
    </source>
</evidence>
<name>A0A644U1K7_9ZZZZ</name>
<proteinExistence type="predicted"/>
<reference evidence="2" key="1">
    <citation type="submission" date="2019-08" db="EMBL/GenBank/DDBJ databases">
        <authorList>
            <person name="Kucharzyk K."/>
            <person name="Murdoch R.W."/>
            <person name="Higgins S."/>
            <person name="Loffler F."/>
        </authorList>
    </citation>
    <scope>NUCLEOTIDE SEQUENCE</scope>
</reference>
<gene>
    <name evidence="2" type="ORF">SDC9_18928</name>
</gene>
<dbReference type="AlphaFoldDB" id="A0A644U1K7"/>
<protein>
    <submittedName>
        <fullName evidence="2">Uncharacterized protein</fullName>
    </submittedName>
</protein>
<feature type="region of interest" description="Disordered" evidence="1">
    <location>
        <begin position="449"/>
        <end position="471"/>
    </location>
</feature>
<sequence>MDRPAIGIEHRLVHHLAQRRMREDGLDQVFLGGLELAADDIALNELGHLGADHVGAQKLAGLRVEDGLHQPLGLAKRNRLAVADEGEAADPDLIARGLRLFLGQTDRGDLRVAIGAAGDRAGLDRMGVLAGDQLGHHHPLVGGLVSKPGRAGDVADRVKPRHAGAAELVDHHMGAIDLHPKRLEPEVLDIADDADGRDHRVELGGGGALRVFEMRGDADARLAVEFLHRGLLEDLHPLLDEGLLGESRNLGVLDRQHPVHHLDHRHIGAERVEEAGEFDADRARTDDQEFLRHPHRHQRVLVGPDQIAIGLEPRQAARTGAGGEDDVLRGQLFHALLGLDRDEAGLGQGGLAHHHGDLVLLQQMRDAARQLLRDPARARDDRVKIIADPLGLQAEFLGAVHQMEDLGRAQQRLGRDAAPVQADAAQMLALDHRDVQPELCAADRRHITPRPRADHDHVEASGSHVSPSAGN</sequence>